<evidence type="ECO:0000256" key="2">
    <source>
        <dbReference type="ARBA" id="ARBA00006236"/>
    </source>
</evidence>
<keyword evidence="5 8" id="KW-0812">Transmembrane</keyword>
<feature type="transmembrane region" description="Helical" evidence="8">
    <location>
        <begin position="86"/>
        <end position="105"/>
    </location>
</feature>
<dbReference type="SUPFAM" id="SSF103473">
    <property type="entry name" value="MFS general substrate transporter"/>
    <property type="match status" value="1"/>
</dbReference>
<dbReference type="RefSeq" id="WP_054065523.1">
    <property type="nucleotide sequence ID" value="NZ_CAUCIF010000007.1"/>
</dbReference>
<feature type="transmembrane region" description="Helical" evidence="8">
    <location>
        <begin position="172"/>
        <end position="194"/>
    </location>
</feature>
<feature type="transmembrane region" description="Helical" evidence="8">
    <location>
        <begin position="53"/>
        <end position="74"/>
    </location>
</feature>
<feature type="transmembrane region" description="Helical" evidence="8">
    <location>
        <begin position="12"/>
        <end position="33"/>
    </location>
</feature>
<name>A0A0W7YXR0_9BURK</name>
<evidence type="ECO:0000256" key="1">
    <source>
        <dbReference type="ARBA" id="ARBA00004651"/>
    </source>
</evidence>
<dbReference type="PROSITE" id="PS50850">
    <property type="entry name" value="MFS"/>
    <property type="match status" value="1"/>
</dbReference>
<evidence type="ECO:0000256" key="8">
    <source>
        <dbReference type="RuleBase" id="RU365088"/>
    </source>
</evidence>
<keyword evidence="4" id="KW-1003">Cell membrane</keyword>
<feature type="transmembrane region" description="Helical" evidence="8">
    <location>
        <begin position="144"/>
        <end position="166"/>
    </location>
</feature>
<evidence type="ECO:0000313" key="11">
    <source>
        <dbReference type="EMBL" id="KUF39957.1"/>
    </source>
</evidence>
<sequence>MSHTPATAAAAPAVMSPVFIVVLLAVLLGFQPLTTDLYLPALPQISQQLQATVAQTQTTFYAMVLAFGCSQLVWGPLSDRFGRRPILLTGIALYALSGFGCMLAPDMNMLITMRSAQGMALGAVVMAGRAIVRDLYQPVEGAHVMSKALTGLGLIACTSPILGSWLTTQYGWRATMAALGVVGIIGWLMVWLRFRESVQQPNKQALQPRLLLSSWSQILRHRTFLAYTATTTSSYGSLVIFLTASPFVFIQVLGWTPGQVGWLLSCNGMLYIGGTILCRKLLQRIGLRQTVAFAGCLAVACAAILLALAFSDVRHGLPYAATCMLFSVSHGLQQPCGQSGAISPFPQAAGMASALNGFIMMLFAFASGQVLGRSFNGTVYPLVFGLSFWCLCAALASWTLVRRHGEPGSH</sequence>
<protein>
    <recommendedName>
        <fullName evidence="8">Bcr/CflA family efflux transporter</fullName>
    </recommendedName>
</protein>
<dbReference type="GO" id="GO:0042910">
    <property type="term" value="F:xenobiotic transmembrane transporter activity"/>
    <property type="evidence" value="ECO:0007669"/>
    <property type="project" value="InterPro"/>
</dbReference>
<evidence type="ECO:0000259" key="9">
    <source>
        <dbReference type="PROSITE" id="PS50850"/>
    </source>
</evidence>
<dbReference type="InterPro" id="IPR004812">
    <property type="entry name" value="Efflux_drug-R_Bcr/CmlA"/>
</dbReference>
<organism evidence="11 12">
    <name type="scientific">Comamonas kerstersii</name>
    <dbReference type="NCBI Taxonomy" id="225992"/>
    <lineage>
        <taxon>Bacteria</taxon>
        <taxon>Pseudomonadati</taxon>
        <taxon>Pseudomonadota</taxon>
        <taxon>Betaproteobacteria</taxon>
        <taxon>Burkholderiales</taxon>
        <taxon>Comamonadaceae</taxon>
        <taxon>Comamonas</taxon>
    </lineage>
</organism>
<keyword evidence="3 8" id="KW-0813">Transport</keyword>
<dbReference type="PANTHER" id="PTHR43124:SF3">
    <property type="entry name" value="CHLORAMPHENICOL EFFLUX PUMP RV0191"/>
    <property type="match status" value="1"/>
</dbReference>
<feature type="transmembrane region" description="Helical" evidence="8">
    <location>
        <begin position="224"/>
        <end position="248"/>
    </location>
</feature>
<feature type="transmembrane region" description="Helical" evidence="8">
    <location>
        <begin position="260"/>
        <end position="278"/>
    </location>
</feature>
<keyword evidence="8" id="KW-0997">Cell inner membrane</keyword>
<feature type="transmembrane region" description="Helical" evidence="8">
    <location>
        <begin position="290"/>
        <end position="310"/>
    </location>
</feature>
<gene>
    <name evidence="11" type="ORF">AS359_13840</name>
    <name evidence="10" type="ORF">B5M06_01495</name>
</gene>
<dbReference type="PANTHER" id="PTHR43124">
    <property type="entry name" value="PURINE EFFLUX PUMP PBUE"/>
    <property type="match status" value="1"/>
</dbReference>
<dbReference type="OrthoDB" id="9814303at2"/>
<dbReference type="GO" id="GO:0005886">
    <property type="term" value="C:plasma membrane"/>
    <property type="evidence" value="ECO:0007669"/>
    <property type="project" value="UniProtKB-SubCell"/>
</dbReference>
<evidence type="ECO:0000313" key="10">
    <source>
        <dbReference type="EMBL" id="AQZ99677.1"/>
    </source>
</evidence>
<dbReference type="AlphaFoldDB" id="A0A0W7YXR0"/>
<accession>A0A1V3TGK5</accession>
<comment type="caution">
    <text evidence="8">Lacks conserved residue(s) required for the propagation of feature annotation.</text>
</comment>
<dbReference type="NCBIfam" id="TIGR00710">
    <property type="entry name" value="efflux_Bcr_CflA"/>
    <property type="match status" value="1"/>
</dbReference>
<keyword evidence="6 8" id="KW-1133">Transmembrane helix</keyword>
<dbReference type="Proteomes" id="UP000053300">
    <property type="component" value="Unassembled WGS sequence"/>
</dbReference>
<evidence type="ECO:0000256" key="3">
    <source>
        <dbReference type="ARBA" id="ARBA00022448"/>
    </source>
</evidence>
<dbReference type="STRING" id="225992.B5M06_01495"/>
<dbReference type="CDD" id="cd17320">
    <property type="entry name" value="MFS_MdfA_MDR_like"/>
    <property type="match status" value="1"/>
</dbReference>
<dbReference type="KEGG" id="cke:B5M06_01495"/>
<proteinExistence type="inferred from homology"/>
<dbReference type="GO" id="GO:1990961">
    <property type="term" value="P:xenobiotic detoxification by transmembrane export across the plasma membrane"/>
    <property type="evidence" value="ECO:0007669"/>
    <property type="project" value="InterPro"/>
</dbReference>
<dbReference type="Proteomes" id="UP000242792">
    <property type="component" value="Chromosome"/>
</dbReference>
<feature type="transmembrane region" description="Helical" evidence="8">
    <location>
        <begin position="378"/>
        <end position="401"/>
    </location>
</feature>
<keyword evidence="12" id="KW-1185">Reference proteome</keyword>
<comment type="similarity">
    <text evidence="2 8">Belongs to the major facilitator superfamily. Bcr/CmlA family.</text>
</comment>
<evidence type="ECO:0000256" key="4">
    <source>
        <dbReference type="ARBA" id="ARBA00022475"/>
    </source>
</evidence>
<dbReference type="Pfam" id="PF07690">
    <property type="entry name" value="MFS_1"/>
    <property type="match status" value="1"/>
</dbReference>
<dbReference type="InterPro" id="IPR020846">
    <property type="entry name" value="MFS_dom"/>
</dbReference>
<dbReference type="EMBL" id="LPXH01000034">
    <property type="protein sequence ID" value="KUF39957.1"/>
    <property type="molecule type" value="Genomic_DNA"/>
</dbReference>
<evidence type="ECO:0000256" key="5">
    <source>
        <dbReference type="ARBA" id="ARBA00022692"/>
    </source>
</evidence>
<evidence type="ECO:0000313" key="12">
    <source>
        <dbReference type="Proteomes" id="UP000053300"/>
    </source>
</evidence>
<accession>A0A1V0BIC4</accession>
<reference evidence="11 12" key="1">
    <citation type="submission" date="2015-12" db="EMBL/GenBank/DDBJ databases">
        <title>Complete genome sequence of a multi-drug resistant strain Acidovorax sp. 12322-1.</title>
        <authorList>
            <person name="Ming D."/>
            <person name="Wang M."/>
            <person name="Hu S."/>
            <person name="Zhou Y."/>
            <person name="Jiang T."/>
        </authorList>
    </citation>
    <scope>NUCLEOTIDE SEQUENCE [LARGE SCALE GENOMIC DNA]</scope>
    <source>
        <strain evidence="11 12">12322-1</strain>
    </source>
</reference>
<feature type="transmembrane region" description="Helical" evidence="8">
    <location>
        <begin position="111"/>
        <end position="132"/>
    </location>
</feature>
<evidence type="ECO:0000313" key="13">
    <source>
        <dbReference type="Proteomes" id="UP000242792"/>
    </source>
</evidence>
<feature type="domain" description="Major facilitator superfamily (MFS) profile" evidence="9">
    <location>
        <begin position="17"/>
        <end position="405"/>
    </location>
</feature>
<evidence type="ECO:0000256" key="6">
    <source>
        <dbReference type="ARBA" id="ARBA00022989"/>
    </source>
</evidence>
<dbReference type="Gene3D" id="1.20.1720.10">
    <property type="entry name" value="Multidrug resistance protein D"/>
    <property type="match status" value="1"/>
</dbReference>
<feature type="transmembrane region" description="Helical" evidence="8">
    <location>
        <begin position="345"/>
        <end position="366"/>
    </location>
</feature>
<comment type="subcellular location">
    <subcellularLocation>
        <location evidence="8">Cell inner membrane</location>
        <topology evidence="8">Multi-pass membrane protein</topology>
    </subcellularLocation>
    <subcellularLocation>
        <location evidence="1">Cell membrane</location>
        <topology evidence="1">Multi-pass membrane protein</topology>
    </subcellularLocation>
</comment>
<reference evidence="10 13" key="2">
    <citation type="submission" date="2017-03" db="EMBL/GenBank/DDBJ databases">
        <title>Rapid Whole Genome Sequencing of Comamonas kerstersii Causing Continuous ambulatory Peritoneal Dialysis-Associated Peritonitis.</title>
        <authorList>
            <person name="Zheng B."/>
        </authorList>
    </citation>
    <scope>NUCLEOTIDE SEQUENCE [LARGE SCALE GENOMIC DNA]</scope>
    <source>
        <strain evidence="10 13">8943</strain>
    </source>
</reference>
<evidence type="ECO:0000256" key="7">
    <source>
        <dbReference type="ARBA" id="ARBA00023136"/>
    </source>
</evidence>
<keyword evidence="7 8" id="KW-0472">Membrane</keyword>
<dbReference type="GeneID" id="83037986"/>
<accession>A0A0W7YXR0</accession>
<dbReference type="InterPro" id="IPR011701">
    <property type="entry name" value="MFS"/>
</dbReference>
<dbReference type="InterPro" id="IPR050189">
    <property type="entry name" value="MFS_Efflux_Transporters"/>
</dbReference>
<dbReference type="EMBL" id="CP020121">
    <property type="protein sequence ID" value="AQZ99677.1"/>
    <property type="molecule type" value="Genomic_DNA"/>
</dbReference>
<dbReference type="InterPro" id="IPR036259">
    <property type="entry name" value="MFS_trans_sf"/>
</dbReference>